<keyword evidence="1" id="KW-0472">Membrane</keyword>
<sequence>MTSIFPPFPKFVFTIFEPISLVAGFLGAIIAPEWFVEEQIAFSPHQPVGDNARLVALQLGNIYLLLAMVGVAVLYSTQEAKVARNYVIALWAADIGHLAVTYHVLGWEKVVDIAKWNSMTFGNIGATLFLFLTRCAYLLGLFGPDRKGAIKLA</sequence>
<keyword evidence="4" id="KW-1185">Reference proteome</keyword>
<dbReference type="EMBL" id="QKRW01000002">
    <property type="protein sequence ID" value="RAL67803.1"/>
    <property type="molecule type" value="Genomic_DNA"/>
</dbReference>
<evidence type="ECO:0000256" key="1">
    <source>
        <dbReference type="SAM" id="Phobius"/>
    </source>
</evidence>
<dbReference type="Pfam" id="PF24803">
    <property type="entry name" value="DUF7704"/>
    <property type="match status" value="1"/>
</dbReference>
<name>A0A395J826_9HELO</name>
<feature type="transmembrane region" description="Helical" evidence="1">
    <location>
        <begin position="55"/>
        <end position="74"/>
    </location>
</feature>
<feature type="transmembrane region" description="Helical" evidence="1">
    <location>
        <begin position="86"/>
        <end position="104"/>
    </location>
</feature>
<evidence type="ECO:0000313" key="3">
    <source>
        <dbReference type="EMBL" id="RAL67803.1"/>
    </source>
</evidence>
<feature type="domain" description="DUF7704" evidence="2">
    <location>
        <begin position="3"/>
        <end position="144"/>
    </location>
</feature>
<evidence type="ECO:0000259" key="2">
    <source>
        <dbReference type="Pfam" id="PF24803"/>
    </source>
</evidence>
<dbReference type="AlphaFoldDB" id="A0A395J826"/>
<organism evidence="3 4">
    <name type="scientific">Monilinia fructigena</name>
    <dbReference type="NCBI Taxonomy" id="38457"/>
    <lineage>
        <taxon>Eukaryota</taxon>
        <taxon>Fungi</taxon>
        <taxon>Dikarya</taxon>
        <taxon>Ascomycota</taxon>
        <taxon>Pezizomycotina</taxon>
        <taxon>Leotiomycetes</taxon>
        <taxon>Helotiales</taxon>
        <taxon>Sclerotiniaceae</taxon>
        <taxon>Monilinia</taxon>
    </lineage>
</organism>
<dbReference type="Proteomes" id="UP000249056">
    <property type="component" value="Unassembled WGS sequence"/>
</dbReference>
<proteinExistence type="predicted"/>
<gene>
    <name evidence="3" type="ORF">DID88_008530</name>
</gene>
<evidence type="ECO:0000313" key="4">
    <source>
        <dbReference type="Proteomes" id="UP000249056"/>
    </source>
</evidence>
<keyword evidence="1" id="KW-0812">Transmembrane</keyword>
<dbReference type="PANTHER" id="PTHR37019">
    <property type="entry name" value="CHROMOSOME 1, WHOLE GENOME SHOTGUN SEQUENCE"/>
    <property type="match status" value="1"/>
</dbReference>
<protein>
    <recommendedName>
        <fullName evidence="2">DUF7704 domain-containing protein</fullName>
    </recommendedName>
</protein>
<dbReference type="InterPro" id="IPR056121">
    <property type="entry name" value="DUF7704"/>
</dbReference>
<feature type="transmembrane region" description="Helical" evidence="1">
    <location>
        <begin position="12"/>
        <end position="35"/>
    </location>
</feature>
<accession>A0A395J826</accession>
<keyword evidence="1" id="KW-1133">Transmembrane helix</keyword>
<comment type="caution">
    <text evidence="3">The sequence shown here is derived from an EMBL/GenBank/DDBJ whole genome shotgun (WGS) entry which is preliminary data.</text>
</comment>
<reference evidence="3 4" key="1">
    <citation type="submission" date="2018-06" db="EMBL/GenBank/DDBJ databases">
        <title>Genome Sequence of the Brown Rot Fungal Pathogen Monilinia fructigena.</title>
        <authorList>
            <person name="Landi L."/>
            <person name="De Miccolis Angelini R.M."/>
            <person name="Pollastro S."/>
            <person name="Abate D."/>
            <person name="Faretra F."/>
            <person name="Romanazzi G."/>
        </authorList>
    </citation>
    <scope>NUCLEOTIDE SEQUENCE [LARGE SCALE GENOMIC DNA]</scope>
    <source>
        <strain evidence="3 4">Mfrg269</strain>
    </source>
</reference>
<feature type="transmembrane region" description="Helical" evidence="1">
    <location>
        <begin position="124"/>
        <end position="142"/>
    </location>
</feature>
<dbReference type="PANTHER" id="PTHR37019:SF2">
    <property type="entry name" value="EXPERA DOMAIN-CONTAINING PROTEIN"/>
    <property type="match status" value="1"/>
</dbReference>
<dbReference type="OrthoDB" id="2937326at2759"/>